<organism evidence="2">
    <name type="scientific">Mycobacterium sp. (strain MCS)</name>
    <dbReference type="NCBI Taxonomy" id="164756"/>
    <lineage>
        <taxon>Bacteria</taxon>
        <taxon>Bacillati</taxon>
        <taxon>Actinomycetota</taxon>
        <taxon>Actinomycetes</taxon>
        <taxon>Mycobacteriales</taxon>
        <taxon>Mycobacteriaceae</taxon>
        <taxon>Mycobacterium</taxon>
    </lineage>
</organism>
<geneLocation type="plasmid" evidence="2">
    <name>Plasmid1</name>
</geneLocation>
<dbReference type="EMBL" id="CP000385">
    <property type="protein sequence ID" value="ABG11595.1"/>
    <property type="molecule type" value="Genomic_DNA"/>
</dbReference>
<feature type="compositionally biased region" description="Basic residues" evidence="1">
    <location>
        <begin position="1"/>
        <end position="10"/>
    </location>
</feature>
<dbReference type="KEGG" id="mmc:Mmcs_5495"/>
<feature type="region of interest" description="Disordered" evidence="1">
    <location>
        <begin position="1"/>
        <end position="133"/>
    </location>
</feature>
<evidence type="ECO:0000256" key="1">
    <source>
        <dbReference type="SAM" id="MobiDB-lite"/>
    </source>
</evidence>
<dbReference type="AlphaFoldDB" id="A0A5Q5BT12"/>
<name>A0A5Q5BT12_MYCSS</name>
<feature type="compositionally biased region" description="Basic and acidic residues" evidence="1">
    <location>
        <begin position="34"/>
        <end position="45"/>
    </location>
</feature>
<protein>
    <submittedName>
        <fullName evidence="2">Uncharacterized protein</fullName>
    </submittedName>
</protein>
<sequence>MAAAKRRRGKTALNADEPRRRGVCPSCGFYPEHLTPDKRIPEHSAPRGGRCRGTEEKPARAVLPPWLQPGDYAPAFGAKKTGVNNAAPPPRVPGTRIPKLTRRSGLPDSRADSDRVRQPGTVSGGAPSLGRRH</sequence>
<evidence type="ECO:0000313" key="2">
    <source>
        <dbReference type="EMBL" id="ABG11595.1"/>
    </source>
</evidence>
<proteinExistence type="predicted"/>
<reference evidence="2" key="1">
    <citation type="submission" date="2006-06" db="EMBL/GenBank/DDBJ databases">
        <title>Complete sequence of plasmid of Mycobacterium sp. MCS.</title>
        <authorList>
            <consortium name="US DOE Joint Genome Institute"/>
            <person name="Copeland A."/>
            <person name="Lucas S."/>
            <person name="Lapidus A."/>
            <person name="Barry K."/>
            <person name="Detter J.C."/>
            <person name="Glavina del Rio T."/>
            <person name="Hammon N."/>
            <person name="Israni S."/>
            <person name="Dalin E."/>
            <person name="Tice H."/>
            <person name="Pitluck S."/>
            <person name="Martinez M."/>
            <person name="Schmutz J."/>
            <person name="Larimer F."/>
            <person name="Land M."/>
            <person name="Hauser L."/>
            <person name="Kyrpides N."/>
            <person name="Kim E."/>
            <person name="Miller C.D."/>
            <person name="Hughes J.E."/>
            <person name="Anderson A.J."/>
            <person name="Sims R.C."/>
            <person name="Richardson P."/>
        </authorList>
    </citation>
    <scope>NUCLEOTIDE SEQUENCE [LARGE SCALE GENOMIC DNA]</scope>
    <source>
        <strain evidence="2">MCS</strain>
        <plasmid evidence="2">Plasmid1</plasmid>
    </source>
</reference>
<gene>
    <name evidence="2" type="ordered locus">Mmcs_5495</name>
</gene>
<accession>A0A5Q5BT12</accession>
<keyword evidence="2" id="KW-0614">Plasmid</keyword>